<protein>
    <submittedName>
        <fullName evidence="1">Uncharacterized protein</fullName>
    </submittedName>
</protein>
<dbReference type="EMBL" id="FMAR01000023">
    <property type="protein sequence ID" value="SCC63390.1"/>
    <property type="molecule type" value="Genomic_DNA"/>
</dbReference>
<reference evidence="1 2" key="1">
    <citation type="submission" date="2016-08" db="EMBL/GenBank/DDBJ databases">
        <authorList>
            <person name="Seilhamer J.J."/>
        </authorList>
    </citation>
    <scope>NUCLEOTIDE SEQUENCE [LARGE SCALE GENOMIC DNA]</scope>
    <source>
        <strain evidence="1 2">A37T2</strain>
    </source>
</reference>
<sequence length="122" mass="14186">MIFFISINIPEDKRNYYQCMVFVNDSLYVNKRFDSLPYLSIGSPVKIIFFKLSADVSIPARFLDTLTTDTFFPKSDMANSSKIDIVFNDSLFNYQVFNNDILKITKGKFKIFRSKGRPMANH</sequence>
<evidence type="ECO:0000313" key="1">
    <source>
        <dbReference type="EMBL" id="SCC63390.1"/>
    </source>
</evidence>
<gene>
    <name evidence="1" type="ORF">GA0116948_12319</name>
</gene>
<keyword evidence="2" id="KW-1185">Reference proteome</keyword>
<dbReference type="AlphaFoldDB" id="A0A1C4G5E6"/>
<proteinExistence type="predicted"/>
<name>A0A1C4G5E6_9BACT</name>
<dbReference type="Proteomes" id="UP000242818">
    <property type="component" value="Unassembled WGS sequence"/>
</dbReference>
<organism evidence="1 2">
    <name type="scientific">Chitinophaga costaii</name>
    <dbReference type="NCBI Taxonomy" id="1335309"/>
    <lineage>
        <taxon>Bacteria</taxon>
        <taxon>Pseudomonadati</taxon>
        <taxon>Bacteroidota</taxon>
        <taxon>Chitinophagia</taxon>
        <taxon>Chitinophagales</taxon>
        <taxon>Chitinophagaceae</taxon>
        <taxon>Chitinophaga</taxon>
    </lineage>
</organism>
<accession>A0A1C4G5E6</accession>
<evidence type="ECO:0000313" key="2">
    <source>
        <dbReference type="Proteomes" id="UP000242818"/>
    </source>
</evidence>